<evidence type="ECO:0000256" key="4">
    <source>
        <dbReference type="ARBA" id="ARBA00022842"/>
    </source>
</evidence>
<dbReference type="PANTHER" id="PTHR31009">
    <property type="entry name" value="S-ADENOSYL-L-METHIONINE:CARBOXYL METHYLTRANSFERASE FAMILY PROTEIN"/>
    <property type="match status" value="1"/>
</dbReference>
<dbReference type="AlphaFoldDB" id="A0A371E434"/>
<dbReference type="OrthoDB" id="1523883at2759"/>
<dbReference type="Proteomes" id="UP000257109">
    <property type="component" value="Unassembled WGS sequence"/>
</dbReference>
<organism evidence="5 6">
    <name type="scientific">Mucuna pruriens</name>
    <name type="common">Velvet bean</name>
    <name type="synonym">Dolichos pruriens</name>
    <dbReference type="NCBI Taxonomy" id="157652"/>
    <lineage>
        <taxon>Eukaryota</taxon>
        <taxon>Viridiplantae</taxon>
        <taxon>Streptophyta</taxon>
        <taxon>Embryophyta</taxon>
        <taxon>Tracheophyta</taxon>
        <taxon>Spermatophyta</taxon>
        <taxon>Magnoliopsida</taxon>
        <taxon>eudicotyledons</taxon>
        <taxon>Gunneridae</taxon>
        <taxon>Pentapetalae</taxon>
        <taxon>rosids</taxon>
        <taxon>fabids</taxon>
        <taxon>Fabales</taxon>
        <taxon>Fabaceae</taxon>
        <taxon>Papilionoideae</taxon>
        <taxon>50 kb inversion clade</taxon>
        <taxon>NPAAA clade</taxon>
        <taxon>indigoferoid/millettioid clade</taxon>
        <taxon>Phaseoleae</taxon>
        <taxon>Mucuna</taxon>
    </lineage>
</organism>
<keyword evidence="2" id="KW-0808">Transferase</keyword>
<dbReference type="InterPro" id="IPR029063">
    <property type="entry name" value="SAM-dependent_MTases_sf"/>
</dbReference>
<proteinExistence type="predicted"/>
<evidence type="ECO:0000313" key="6">
    <source>
        <dbReference type="Proteomes" id="UP000257109"/>
    </source>
</evidence>
<gene>
    <name evidence="5" type="primary">SAMT</name>
    <name evidence="5" type="ORF">CR513_61033</name>
</gene>
<dbReference type="InterPro" id="IPR005299">
    <property type="entry name" value="MeTrfase_7"/>
</dbReference>
<accession>A0A371E434</accession>
<evidence type="ECO:0000313" key="5">
    <source>
        <dbReference type="EMBL" id="RDX60796.1"/>
    </source>
</evidence>
<dbReference type="GO" id="GO:0046872">
    <property type="term" value="F:metal ion binding"/>
    <property type="evidence" value="ECO:0007669"/>
    <property type="project" value="UniProtKB-KW"/>
</dbReference>
<dbReference type="Gene3D" id="1.10.1200.270">
    <property type="entry name" value="Methyltransferase, alpha-helical capping domain"/>
    <property type="match status" value="1"/>
</dbReference>
<dbReference type="InterPro" id="IPR042086">
    <property type="entry name" value="MeTrfase_capping"/>
</dbReference>
<keyword evidence="4" id="KW-0460">Magnesium</keyword>
<sequence>MDSFGDSSIFLHMNDGTDERSYANNSSLHRKIILKVKPILEETITRLYRDSSPSCIMKVADLGCSVGPNTLLVTSNIIDIVDTACTRLNREPPTFQFYLNDLFGNDFNTIFKSLPDFYSRLVENKGHKFGSCFIHATPGSFYGRLFPNNFINFFHSSNGVHWLSQDPLLGLSREAESLNKGHCHLVSTSPPTVYKAYLKQFQEGFKLFLKSRSEELVTGGAMILLFPGRNETPRRSLWEVISLTLNDMLFEDLIEEAKLDSFNIPTYEPTIEEIRHVIEEEQSLFLQRLEIFTLPWDEGISECGEDSFLDGNISAQFIAKYTRAVMEPLLSTKFEAKVINELFIRFQKKIVQLMKLEKLEYAIFLVSMTKVNP</sequence>
<evidence type="ECO:0000256" key="3">
    <source>
        <dbReference type="ARBA" id="ARBA00022723"/>
    </source>
</evidence>
<keyword evidence="6" id="KW-1185">Reference proteome</keyword>
<keyword evidence="3" id="KW-0479">Metal-binding</keyword>
<dbReference type="EMBL" id="QJKJ01016571">
    <property type="protein sequence ID" value="RDX60796.1"/>
    <property type="molecule type" value="Genomic_DNA"/>
</dbReference>
<dbReference type="GO" id="GO:0032259">
    <property type="term" value="P:methylation"/>
    <property type="evidence" value="ECO:0007669"/>
    <property type="project" value="UniProtKB-KW"/>
</dbReference>
<protein>
    <submittedName>
        <fullName evidence="5">Salicylate carboxymethyltransferase</fullName>
    </submittedName>
</protein>
<dbReference type="SUPFAM" id="SSF53335">
    <property type="entry name" value="S-adenosyl-L-methionine-dependent methyltransferases"/>
    <property type="match status" value="1"/>
</dbReference>
<dbReference type="GO" id="GO:0008168">
    <property type="term" value="F:methyltransferase activity"/>
    <property type="evidence" value="ECO:0007669"/>
    <property type="project" value="UniProtKB-KW"/>
</dbReference>
<dbReference type="Gene3D" id="3.40.50.150">
    <property type="entry name" value="Vaccinia Virus protein VP39"/>
    <property type="match status" value="1"/>
</dbReference>
<evidence type="ECO:0000256" key="1">
    <source>
        <dbReference type="ARBA" id="ARBA00022603"/>
    </source>
</evidence>
<evidence type="ECO:0000256" key="2">
    <source>
        <dbReference type="ARBA" id="ARBA00022679"/>
    </source>
</evidence>
<dbReference type="Pfam" id="PF03492">
    <property type="entry name" value="Methyltransf_7"/>
    <property type="match status" value="1"/>
</dbReference>
<reference evidence="5" key="1">
    <citation type="submission" date="2018-05" db="EMBL/GenBank/DDBJ databases">
        <title>Draft genome of Mucuna pruriens seed.</title>
        <authorList>
            <person name="Nnadi N.E."/>
            <person name="Vos R."/>
            <person name="Hasami M.H."/>
            <person name="Devisetty U.K."/>
            <person name="Aguiy J.C."/>
        </authorList>
    </citation>
    <scope>NUCLEOTIDE SEQUENCE [LARGE SCALE GENOMIC DNA]</scope>
    <source>
        <strain evidence="5">JCA_2017</strain>
    </source>
</reference>
<comment type="caution">
    <text evidence="5">The sequence shown here is derived from an EMBL/GenBank/DDBJ whole genome shotgun (WGS) entry which is preliminary data.</text>
</comment>
<keyword evidence="1" id="KW-0489">Methyltransferase</keyword>
<name>A0A371E434_MUCPR</name>